<organism evidence="2 3">
    <name type="scientific">Mycena belliarum</name>
    <dbReference type="NCBI Taxonomy" id="1033014"/>
    <lineage>
        <taxon>Eukaryota</taxon>
        <taxon>Fungi</taxon>
        <taxon>Dikarya</taxon>
        <taxon>Basidiomycota</taxon>
        <taxon>Agaricomycotina</taxon>
        <taxon>Agaricomycetes</taxon>
        <taxon>Agaricomycetidae</taxon>
        <taxon>Agaricales</taxon>
        <taxon>Marasmiineae</taxon>
        <taxon>Mycenaceae</taxon>
        <taxon>Mycena</taxon>
    </lineage>
</organism>
<evidence type="ECO:0000256" key="1">
    <source>
        <dbReference type="SAM" id="MobiDB-lite"/>
    </source>
</evidence>
<proteinExistence type="predicted"/>
<feature type="region of interest" description="Disordered" evidence="1">
    <location>
        <begin position="220"/>
        <end position="247"/>
    </location>
</feature>
<comment type="caution">
    <text evidence="2">The sequence shown here is derived from an EMBL/GenBank/DDBJ whole genome shotgun (WGS) entry which is preliminary data.</text>
</comment>
<dbReference type="AlphaFoldDB" id="A0AAD6XUM4"/>
<sequence>MQADNFDASLLLSLTNALRRTQRLSAKCGYRQTETYARMVHLLQSRSGSMNARMKVSYLPVSAYKSLRSSVLLCSSSLLSPRPLTFTTSQDFDNFTTMLTNLITLAVLVSVPLHSNASPLFGMGGRVGAATVTIFQCPTSTSLSGASASASSDVSASVSAGGASSSGSSGLGATAQTTRLLRVLRTIGPAISDLNSNVVPPVLSAVTSIVNSLVGSTAGSINGSTTDSTNGSTTGTTSGSANGSTTGSTAQVQFQIDGLTSKILSLTASIASVNSILPSLSNGAGSTSGANQIYAASQGLPAQITSLANSVGSVARTAGTGLSLTRLQSAVQSLAGGVTTMGPGLCTCAPTQKKNQLLKQAFTSANQAMNACLIQF</sequence>
<dbReference type="EMBL" id="JARJCN010000015">
    <property type="protein sequence ID" value="KAJ7093978.1"/>
    <property type="molecule type" value="Genomic_DNA"/>
</dbReference>
<protein>
    <submittedName>
        <fullName evidence="2">Uncharacterized protein</fullName>
    </submittedName>
</protein>
<reference evidence="2" key="1">
    <citation type="submission" date="2023-03" db="EMBL/GenBank/DDBJ databases">
        <title>Massive genome expansion in bonnet fungi (Mycena s.s.) driven by repeated elements and novel gene families across ecological guilds.</title>
        <authorList>
            <consortium name="Lawrence Berkeley National Laboratory"/>
            <person name="Harder C.B."/>
            <person name="Miyauchi S."/>
            <person name="Viragh M."/>
            <person name="Kuo A."/>
            <person name="Thoen E."/>
            <person name="Andreopoulos B."/>
            <person name="Lu D."/>
            <person name="Skrede I."/>
            <person name="Drula E."/>
            <person name="Henrissat B."/>
            <person name="Morin E."/>
            <person name="Kohler A."/>
            <person name="Barry K."/>
            <person name="LaButti K."/>
            <person name="Morin E."/>
            <person name="Salamov A."/>
            <person name="Lipzen A."/>
            <person name="Mereny Z."/>
            <person name="Hegedus B."/>
            <person name="Baldrian P."/>
            <person name="Stursova M."/>
            <person name="Weitz H."/>
            <person name="Taylor A."/>
            <person name="Grigoriev I.V."/>
            <person name="Nagy L.G."/>
            <person name="Martin F."/>
            <person name="Kauserud H."/>
        </authorList>
    </citation>
    <scope>NUCLEOTIDE SEQUENCE</scope>
    <source>
        <strain evidence="2">CBHHK173m</strain>
    </source>
</reference>
<evidence type="ECO:0000313" key="3">
    <source>
        <dbReference type="Proteomes" id="UP001222325"/>
    </source>
</evidence>
<name>A0AAD6XUM4_9AGAR</name>
<dbReference type="Proteomes" id="UP001222325">
    <property type="component" value="Unassembled WGS sequence"/>
</dbReference>
<accession>A0AAD6XUM4</accession>
<evidence type="ECO:0000313" key="2">
    <source>
        <dbReference type="EMBL" id="KAJ7093978.1"/>
    </source>
</evidence>
<keyword evidence="3" id="KW-1185">Reference proteome</keyword>
<gene>
    <name evidence="2" type="ORF">B0H15DRAFT_148421</name>
</gene>